<name>A0ABS8T9L8_DATST</name>
<feature type="non-terminal residue" evidence="1">
    <location>
        <position position="1"/>
    </location>
</feature>
<dbReference type="Proteomes" id="UP000823775">
    <property type="component" value="Unassembled WGS sequence"/>
</dbReference>
<sequence>TLMFPIFLDMPSPVITHFLRRSSFPPAYLHWKTLLLTPPVPIGPPDLFSDLYWVDGWGAPYFSVNSSGDTIVGEIETPDLISNPFDGK</sequence>
<accession>A0ABS8T9L8</accession>
<reference evidence="1 2" key="1">
    <citation type="journal article" date="2021" name="BMC Genomics">
        <title>Datura genome reveals duplications of psychoactive alkaloid biosynthetic genes and high mutation rate following tissue culture.</title>
        <authorList>
            <person name="Rajewski A."/>
            <person name="Carter-House D."/>
            <person name="Stajich J."/>
            <person name="Litt A."/>
        </authorList>
    </citation>
    <scope>NUCLEOTIDE SEQUENCE [LARGE SCALE GENOMIC DNA]</scope>
    <source>
        <strain evidence="1">AR-01</strain>
    </source>
</reference>
<comment type="caution">
    <text evidence="1">The sequence shown here is derived from an EMBL/GenBank/DDBJ whole genome shotgun (WGS) entry which is preliminary data.</text>
</comment>
<evidence type="ECO:0000313" key="2">
    <source>
        <dbReference type="Proteomes" id="UP000823775"/>
    </source>
</evidence>
<evidence type="ECO:0000313" key="1">
    <source>
        <dbReference type="EMBL" id="MCD7467848.1"/>
    </source>
</evidence>
<organism evidence="1 2">
    <name type="scientific">Datura stramonium</name>
    <name type="common">Jimsonweed</name>
    <name type="synonym">Common thornapple</name>
    <dbReference type="NCBI Taxonomy" id="4076"/>
    <lineage>
        <taxon>Eukaryota</taxon>
        <taxon>Viridiplantae</taxon>
        <taxon>Streptophyta</taxon>
        <taxon>Embryophyta</taxon>
        <taxon>Tracheophyta</taxon>
        <taxon>Spermatophyta</taxon>
        <taxon>Magnoliopsida</taxon>
        <taxon>eudicotyledons</taxon>
        <taxon>Gunneridae</taxon>
        <taxon>Pentapetalae</taxon>
        <taxon>asterids</taxon>
        <taxon>lamiids</taxon>
        <taxon>Solanales</taxon>
        <taxon>Solanaceae</taxon>
        <taxon>Solanoideae</taxon>
        <taxon>Datureae</taxon>
        <taxon>Datura</taxon>
    </lineage>
</organism>
<proteinExistence type="predicted"/>
<keyword evidence="2" id="KW-1185">Reference proteome</keyword>
<protein>
    <submittedName>
        <fullName evidence="1">Uncharacterized protein</fullName>
    </submittedName>
</protein>
<dbReference type="EMBL" id="JACEIK010001275">
    <property type="protein sequence ID" value="MCD7467848.1"/>
    <property type="molecule type" value="Genomic_DNA"/>
</dbReference>
<gene>
    <name evidence="1" type="ORF">HAX54_005495</name>
</gene>
<feature type="non-terminal residue" evidence="1">
    <location>
        <position position="88"/>
    </location>
</feature>